<dbReference type="PANTHER" id="PTHR42957">
    <property type="entry name" value="HELICASE MJ1565-RELATED"/>
    <property type="match status" value="1"/>
</dbReference>
<dbReference type="InterPro" id="IPR003593">
    <property type="entry name" value="AAA+_ATPase"/>
</dbReference>
<evidence type="ECO:0000313" key="3">
    <source>
        <dbReference type="EMBL" id="QBK31439.1"/>
    </source>
</evidence>
<feature type="domain" description="AAA+ ATPase" evidence="2">
    <location>
        <begin position="169"/>
        <end position="497"/>
    </location>
</feature>
<protein>
    <submittedName>
        <fullName evidence="3">DUF87 domain-containing protein</fullName>
    </submittedName>
</protein>
<name>A0A4P6V3W3_9HYPH</name>
<evidence type="ECO:0000313" key="4">
    <source>
        <dbReference type="Proteomes" id="UP000293719"/>
    </source>
</evidence>
<dbReference type="InterPro" id="IPR002789">
    <property type="entry name" value="HerA_central"/>
</dbReference>
<organism evidence="3 4">
    <name type="scientific">Roseitalea porphyridii</name>
    <dbReference type="NCBI Taxonomy" id="1852022"/>
    <lineage>
        <taxon>Bacteria</taxon>
        <taxon>Pseudomonadati</taxon>
        <taxon>Pseudomonadota</taxon>
        <taxon>Alphaproteobacteria</taxon>
        <taxon>Hyphomicrobiales</taxon>
        <taxon>Ahrensiaceae</taxon>
        <taxon>Roseitalea</taxon>
    </lineage>
</organism>
<accession>A0A4P6V3W3</accession>
<dbReference type="KEGG" id="rpod:E0E05_12990"/>
<dbReference type="SUPFAM" id="SSF52540">
    <property type="entry name" value="P-loop containing nucleoside triphosphate hydrolases"/>
    <property type="match status" value="1"/>
</dbReference>
<dbReference type="Gene3D" id="3.40.50.300">
    <property type="entry name" value="P-loop containing nucleotide triphosphate hydrolases"/>
    <property type="match status" value="2"/>
</dbReference>
<gene>
    <name evidence="3" type="ORF">E0E05_12990</name>
</gene>
<keyword evidence="4" id="KW-1185">Reference proteome</keyword>
<dbReference type="Pfam" id="PF01935">
    <property type="entry name" value="DUF87"/>
    <property type="match status" value="1"/>
</dbReference>
<dbReference type="PANTHER" id="PTHR42957:SF1">
    <property type="entry name" value="HELICASE MJ1565-RELATED"/>
    <property type="match status" value="1"/>
</dbReference>
<feature type="region of interest" description="Disordered" evidence="1">
    <location>
        <begin position="594"/>
        <end position="653"/>
    </location>
</feature>
<dbReference type="GeneID" id="90768218"/>
<feature type="region of interest" description="Disordered" evidence="1">
    <location>
        <begin position="1"/>
        <end position="30"/>
    </location>
</feature>
<dbReference type="AlphaFoldDB" id="A0A4P6V3W3"/>
<dbReference type="RefSeq" id="WP_131617102.1">
    <property type="nucleotide sequence ID" value="NZ_CP036532.1"/>
</dbReference>
<dbReference type="InterPro" id="IPR027417">
    <property type="entry name" value="P-loop_NTPase"/>
</dbReference>
<dbReference type="Proteomes" id="UP000293719">
    <property type="component" value="Chromosome"/>
</dbReference>
<sequence length="653" mass="71099">MYRSPERDRADDRRTDRSARTSDRRNRTEGHVIDCDGTRAVISAIMPADSSVSDDYWNVGSLITIASGPARTVGMLYRIEVPDAAWRRGAPNTVHIHVELVGEIREDEGGTARFAGGLSHYPHLGAVAHRIRNADLQAIFANTDPTAVPLGRLSQSRDIEAMVSIDAMISRHFAVVGTTGVGKSTTVALLIRKIVAARPDIGILLLDPHNEFASAFPDIAVTIDDSTLDLPFWLFRLEEFVEVLFRGRPADPEEVDILRDLIPEARLRFKGDMAGGPMRKPGRGGNQVTADTPIPYRVADLLALIKERMGSLDAREHRTTLKSLASRIEAAVNDPRYRFMFAHKTITDNLAEVLAHIYRVPSKGRPVTIFQLNGIPSEVVNAVVSVLCRVAFELSVWSRSKVKTLVLCEEAHRYIPADREAGFGPTRASIARIAKEGRKYGVSLGIITQRPSELDATILSQCNTIFAMRLGNDSDQDIIRRAITGASRSYINFLPSLANREAIAFGQGVNTPMRMMVETVDTTGLPGQAGDDPHDASSEAAGPVDVKSLLQAVREPALAAADALGEPLESWNTLGVVGEQRPSLADAPKLQESLDGVANGAPSSGGREGLFTYDGPLRRNAEGGGRSGRTQQPNDAPHGPRDLISRFRRADRD</sequence>
<evidence type="ECO:0000256" key="1">
    <source>
        <dbReference type="SAM" id="MobiDB-lite"/>
    </source>
</evidence>
<evidence type="ECO:0000259" key="2">
    <source>
        <dbReference type="SMART" id="SM00382"/>
    </source>
</evidence>
<dbReference type="OrthoDB" id="9806951at2"/>
<reference evidence="3 4" key="1">
    <citation type="journal article" date="2017" name="Int. J. Syst. Evol. Microbiol.">
        <title>Roseitalea porphyridii gen. nov., sp. nov., isolated from a red alga, and reclassification of Hoeflea suaedae Chung et al. 2013 as Pseudohoeflea suaedae gen. nov., comb. nov.</title>
        <authorList>
            <person name="Hyeon J.W."/>
            <person name="Jeong S.E."/>
            <person name="Baek K."/>
            <person name="Jeon C.O."/>
        </authorList>
    </citation>
    <scope>NUCLEOTIDE SEQUENCE [LARGE SCALE GENOMIC DNA]</scope>
    <source>
        <strain evidence="3 4">MA7-20</strain>
    </source>
</reference>
<dbReference type="EMBL" id="CP036532">
    <property type="protein sequence ID" value="QBK31439.1"/>
    <property type="molecule type" value="Genomic_DNA"/>
</dbReference>
<dbReference type="InterPro" id="IPR008571">
    <property type="entry name" value="HerA-like"/>
</dbReference>
<proteinExistence type="predicted"/>
<feature type="compositionally biased region" description="Basic and acidic residues" evidence="1">
    <location>
        <begin position="638"/>
        <end position="653"/>
    </location>
</feature>
<dbReference type="SMART" id="SM00382">
    <property type="entry name" value="AAA"/>
    <property type="match status" value="1"/>
</dbReference>